<dbReference type="InterPro" id="IPR005849">
    <property type="entry name" value="GalP_Utransf_N"/>
</dbReference>
<evidence type="ECO:0000259" key="7">
    <source>
        <dbReference type="Pfam" id="PF01087"/>
    </source>
</evidence>
<dbReference type="OrthoDB" id="418412at2759"/>
<dbReference type="PANTHER" id="PTHR42763:SF2">
    <property type="entry name" value="ADP-GLUCOSE PHOSPHORYLASE"/>
    <property type="match status" value="1"/>
</dbReference>
<proteinExistence type="predicted"/>
<comment type="cofactor">
    <cofactor evidence="5">
        <name>Zn(2+)</name>
        <dbReference type="ChEBI" id="CHEBI:29105"/>
    </cofactor>
    <text evidence="5">Binds 1 zinc ion per subunit.</text>
</comment>
<dbReference type="SUPFAM" id="SSF54197">
    <property type="entry name" value="HIT-like"/>
    <property type="match status" value="2"/>
</dbReference>
<feature type="binding site" evidence="5">
    <location>
        <position position="145"/>
    </location>
    <ligand>
        <name>Zn(2+)</name>
        <dbReference type="ChEBI" id="CHEBI:29105"/>
    </ligand>
</feature>
<dbReference type="GO" id="GO:0008270">
    <property type="term" value="F:zinc ion binding"/>
    <property type="evidence" value="ECO:0007669"/>
    <property type="project" value="InterPro"/>
</dbReference>
<dbReference type="PANTHER" id="PTHR42763">
    <property type="entry name" value="ADP-GLUCOSE PHOSPHORYLASE"/>
    <property type="match status" value="1"/>
</dbReference>
<dbReference type="InterPro" id="IPR001937">
    <property type="entry name" value="GalP_UDPtransf1"/>
</dbReference>
<keyword evidence="5" id="KW-0862">Zinc</keyword>
<evidence type="ECO:0000313" key="9">
    <source>
        <dbReference type="Proteomes" id="UP000242715"/>
    </source>
</evidence>
<organism evidence="8 9">
    <name type="scientific">Trifolium subterraneum</name>
    <name type="common">Subterranean clover</name>
    <dbReference type="NCBI Taxonomy" id="3900"/>
    <lineage>
        <taxon>Eukaryota</taxon>
        <taxon>Viridiplantae</taxon>
        <taxon>Streptophyta</taxon>
        <taxon>Embryophyta</taxon>
        <taxon>Tracheophyta</taxon>
        <taxon>Spermatophyta</taxon>
        <taxon>Magnoliopsida</taxon>
        <taxon>eudicotyledons</taxon>
        <taxon>Gunneridae</taxon>
        <taxon>Pentapetalae</taxon>
        <taxon>rosids</taxon>
        <taxon>fabids</taxon>
        <taxon>Fabales</taxon>
        <taxon>Fabaceae</taxon>
        <taxon>Papilionoideae</taxon>
        <taxon>50 kb inversion clade</taxon>
        <taxon>NPAAA clade</taxon>
        <taxon>Hologalegina</taxon>
        <taxon>IRL clade</taxon>
        <taxon>Trifolieae</taxon>
        <taxon>Trifolium</taxon>
    </lineage>
</organism>
<keyword evidence="1" id="KW-0808">Transferase</keyword>
<accession>A0A2Z6PED2</accession>
<dbReference type="Pfam" id="PF01087">
    <property type="entry name" value="GalP_UDP_transf"/>
    <property type="match status" value="1"/>
</dbReference>
<feature type="region of interest" description="Disordered" evidence="6">
    <location>
        <begin position="1"/>
        <end position="36"/>
    </location>
</feature>
<keyword evidence="2" id="KW-0548">Nucleotidyltransferase</keyword>
<evidence type="ECO:0000256" key="5">
    <source>
        <dbReference type="PIRSR" id="PIRSR000808-3"/>
    </source>
</evidence>
<feature type="binding site" evidence="5">
    <location>
        <position position="196"/>
    </location>
    <ligand>
        <name>Zn(2+)</name>
        <dbReference type="ChEBI" id="CHEBI:29105"/>
    </ligand>
</feature>
<dbReference type="Proteomes" id="UP000242715">
    <property type="component" value="Unassembled WGS sequence"/>
</dbReference>
<dbReference type="GO" id="GO:0006012">
    <property type="term" value="P:galactose metabolic process"/>
    <property type="evidence" value="ECO:0007669"/>
    <property type="project" value="InterPro"/>
</dbReference>
<protein>
    <recommendedName>
        <fullName evidence="7">Galactose-1-phosphate uridyl transferase N-terminal domain-containing protein</fullName>
    </recommendedName>
</protein>
<evidence type="ECO:0000256" key="3">
    <source>
        <dbReference type="ARBA" id="ARBA00023277"/>
    </source>
</evidence>
<evidence type="ECO:0000313" key="8">
    <source>
        <dbReference type="EMBL" id="GAU47815.1"/>
    </source>
</evidence>
<dbReference type="Gene3D" id="3.30.428.10">
    <property type="entry name" value="HIT-like"/>
    <property type="match status" value="2"/>
</dbReference>
<feature type="binding site" evidence="5">
    <location>
        <position position="77"/>
    </location>
    <ligand>
        <name>Zn(2+)</name>
        <dbReference type="ChEBI" id="CHEBI:29105"/>
    </ligand>
</feature>
<dbReference type="AlphaFoldDB" id="A0A2Z6PED2"/>
<evidence type="ECO:0000256" key="2">
    <source>
        <dbReference type="ARBA" id="ARBA00022695"/>
    </source>
</evidence>
<evidence type="ECO:0000256" key="6">
    <source>
        <dbReference type="SAM" id="MobiDB-lite"/>
    </source>
</evidence>
<feature type="active site" description="Tele-UMP-histidine intermediate" evidence="4">
    <location>
        <position position="198"/>
    </location>
</feature>
<evidence type="ECO:0000256" key="4">
    <source>
        <dbReference type="PIRSR" id="PIRSR000808-1"/>
    </source>
</evidence>
<feature type="compositionally biased region" description="Low complexity" evidence="6">
    <location>
        <begin position="14"/>
        <end position="25"/>
    </location>
</feature>
<keyword evidence="5" id="KW-0479">Metal-binding</keyword>
<reference evidence="9" key="1">
    <citation type="journal article" date="2017" name="Front. Plant Sci.">
        <title>Climate Clever Clovers: New Paradigm to Reduce the Environmental Footprint of Ruminants by Breeding Low Methanogenic Forages Utilizing Haplotype Variation.</title>
        <authorList>
            <person name="Kaur P."/>
            <person name="Appels R."/>
            <person name="Bayer P.E."/>
            <person name="Keeble-Gagnere G."/>
            <person name="Wang J."/>
            <person name="Hirakawa H."/>
            <person name="Shirasawa K."/>
            <person name="Vercoe P."/>
            <person name="Stefanova K."/>
            <person name="Durmic Z."/>
            <person name="Nichols P."/>
            <person name="Revell C."/>
            <person name="Isobe S.N."/>
            <person name="Edwards D."/>
            <person name="Erskine W."/>
        </authorList>
    </citation>
    <scope>NUCLEOTIDE SEQUENCE [LARGE SCALE GENOMIC DNA]</scope>
    <source>
        <strain evidence="9">cv. Daliak</strain>
    </source>
</reference>
<feature type="binding site" evidence="5">
    <location>
        <position position="80"/>
    </location>
    <ligand>
        <name>Zn(2+)</name>
        <dbReference type="ChEBI" id="CHEBI:29105"/>
    </ligand>
</feature>
<sequence length="283" mass="31923">MRTKSVGGGKRRCPSLSVSSPLSIITQENDDEDPSPQLRKSVIWNRWIIFSQDNGKKASDFKGKSTFNTNPSRNKPCVFCIGHEDECTPEIFRVPYDETNWKIRVVENPNAVLSRDLPVFIDVPEFVGVLDGFGIHDVVIESPVHSDQLLDLSPKEIGEIFVAFTSRIQELVHLESIKYIQVFKNHGEKAGGSMSHSHSQILALPIIPPSVSARLGNMKDYFYQTGKCCICEIQSEDLLIDSSTYFFSLVPFAASFPFEIWIIPRNHSAHFHELDAEMGVDYM</sequence>
<feature type="domain" description="Galactose-1-phosphate uridyl transferase N-terminal" evidence="7">
    <location>
        <begin position="134"/>
        <end position="208"/>
    </location>
</feature>
<keyword evidence="9" id="KW-1185">Reference proteome</keyword>
<dbReference type="EMBL" id="DF974349">
    <property type="protein sequence ID" value="GAU47815.1"/>
    <property type="molecule type" value="Genomic_DNA"/>
</dbReference>
<dbReference type="InterPro" id="IPR053177">
    <property type="entry name" value="ADP-glucose_phosphorylase"/>
</dbReference>
<dbReference type="PIRSF" id="PIRSF000808">
    <property type="entry name" value="GalT"/>
    <property type="match status" value="1"/>
</dbReference>
<keyword evidence="3" id="KW-0119">Carbohydrate metabolism</keyword>
<dbReference type="GO" id="GO:0008108">
    <property type="term" value="F:UDP-glucose:hexose-1-phosphate uridylyltransferase activity"/>
    <property type="evidence" value="ECO:0007669"/>
    <property type="project" value="InterPro"/>
</dbReference>
<evidence type="ECO:0000256" key="1">
    <source>
        <dbReference type="ARBA" id="ARBA00022679"/>
    </source>
</evidence>
<feature type="compositionally biased region" description="Basic residues" evidence="6">
    <location>
        <begin position="1"/>
        <end position="13"/>
    </location>
</feature>
<name>A0A2Z6PED2_TRISU</name>
<gene>
    <name evidence="8" type="ORF">TSUD_137820</name>
</gene>
<dbReference type="InterPro" id="IPR036265">
    <property type="entry name" value="HIT-like_sf"/>
</dbReference>